<dbReference type="InterPro" id="IPR036388">
    <property type="entry name" value="WH-like_DNA-bd_sf"/>
</dbReference>
<dbReference type="InterPro" id="IPR050707">
    <property type="entry name" value="HTH_MetabolicPath_Reg"/>
</dbReference>
<dbReference type="GO" id="GO:0003677">
    <property type="term" value="F:DNA binding"/>
    <property type="evidence" value="ECO:0007669"/>
    <property type="project" value="TreeGrafter"/>
</dbReference>
<accession>A0A051UK38</accession>
<sequence length="229" mass="25393">MLRTLRALHTAGLLERDDTRYQLGLKLFELGQQVPRQRDLREAARPFIEDLRQATGHQVHLAVLEGFEVVYLEVLRSPSAPRLPTRTGGRWPAHGTGIGKAILAFSDASVVDQLLAHRLSRLTERTISQPKRFVAELARIRERGIAYDLQESRAGVACVASPVLGNIGEVVAGLSVAGWHNRINLDHSAAAVRTAALSLSRKLTIPVDFEVNSGRDRRIIDRGKHHGFR</sequence>
<evidence type="ECO:0000256" key="1">
    <source>
        <dbReference type="ARBA" id="ARBA00023015"/>
    </source>
</evidence>
<dbReference type="AlphaFoldDB" id="A0A051UK38"/>
<dbReference type="HOGENOM" id="CLU_062618_7_3_11"/>
<dbReference type="PROSITE" id="PS51078">
    <property type="entry name" value="ICLR_ED"/>
    <property type="match status" value="1"/>
</dbReference>
<feature type="domain" description="IclR-ED" evidence="3">
    <location>
        <begin position="26"/>
        <end position="205"/>
    </location>
</feature>
<dbReference type="Gene3D" id="3.30.450.40">
    <property type="match status" value="1"/>
</dbReference>
<dbReference type="InterPro" id="IPR029016">
    <property type="entry name" value="GAF-like_dom_sf"/>
</dbReference>
<dbReference type="GO" id="GO:0045892">
    <property type="term" value="P:negative regulation of DNA-templated transcription"/>
    <property type="evidence" value="ECO:0007669"/>
    <property type="project" value="TreeGrafter"/>
</dbReference>
<keyword evidence="1" id="KW-0805">Transcription regulation</keyword>
<dbReference type="Proteomes" id="UP000025947">
    <property type="component" value="Unassembled WGS sequence"/>
</dbReference>
<dbReference type="EMBL" id="JLXW01000001">
    <property type="protein sequence ID" value="KBZ69338.1"/>
    <property type="molecule type" value="Genomic_DNA"/>
</dbReference>
<reference evidence="4 5" key="1">
    <citation type="submission" date="2014-04" db="EMBL/GenBank/DDBJ databases">
        <title>The Genome Sequence of Mycobacterium tuberculosis TKK-01-0051.</title>
        <authorList>
            <consortium name="The Broad Institute Genomics Platform"/>
            <consortium name="The Broad Institute Genome Sequencing Center for Infectious Disease"/>
            <person name="Earl A.M."/>
            <person name="Cohen K."/>
            <person name="Pym A."/>
            <person name="Bishai W."/>
            <person name="Maharaj K."/>
            <person name="Desjardins C."/>
            <person name="Abeel T."/>
            <person name="Young S."/>
            <person name="Zeng Q."/>
            <person name="Gargeya S."/>
            <person name="Abouelleil A."/>
            <person name="Alvarado L."/>
            <person name="Chapman S.B."/>
            <person name="Gainer-Dewar J."/>
            <person name="Goldberg J."/>
            <person name="Griggs A."/>
            <person name="Gujja S."/>
            <person name="Hansen M."/>
            <person name="Howarth C."/>
            <person name="Imamovic A."/>
            <person name="Larimer J."/>
            <person name="Murphy C."/>
            <person name="Naylor J."/>
            <person name="Pearson M."/>
            <person name="Poon T.W."/>
            <person name="Priest M."/>
            <person name="Roberts A."/>
            <person name="Saif S."/>
            <person name="Shea T."/>
            <person name="Sykes S."/>
            <person name="Wortman J."/>
            <person name="Nusbaum C."/>
            <person name="Birren B."/>
        </authorList>
    </citation>
    <scope>NUCLEOTIDE SEQUENCE [LARGE SCALE GENOMIC DNA]</scope>
    <source>
        <strain evidence="4 5">TKK-01-0051</strain>
    </source>
</reference>
<name>A0A051UK38_9MYCO</name>
<dbReference type="InterPro" id="IPR014757">
    <property type="entry name" value="Tscrpt_reg_IclR_C"/>
</dbReference>
<evidence type="ECO:0000313" key="4">
    <source>
        <dbReference type="EMBL" id="KBZ69338.1"/>
    </source>
</evidence>
<dbReference type="SUPFAM" id="SSF55781">
    <property type="entry name" value="GAF domain-like"/>
    <property type="match status" value="1"/>
</dbReference>
<dbReference type="PANTHER" id="PTHR30136:SF24">
    <property type="entry name" value="HTH-TYPE TRANSCRIPTIONAL REPRESSOR ALLR"/>
    <property type="match status" value="1"/>
</dbReference>
<dbReference type="PANTHER" id="PTHR30136">
    <property type="entry name" value="HELIX-TURN-HELIX TRANSCRIPTIONAL REGULATOR, ICLR FAMILY"/>
    <property type="match status" value="1"/>
</dbReference>
<evidence type="ECO:0000313" key="5">
    <source>
        <dbReference type="Proteomes" id="UP000025947"/>
    </source>
</evidence>
<organism evidence="4 5">
    <name type="scientific">Mycobacterium [tuberculosis] TKK-01-0051</name>
    <dbReference type="NCBI Taxonomy" id="1324261"/>
    <lineage>
        <taxon>Bacteria</taxon>
        <taxon>Bacillati</taxon>
        <taxon>Actinomycetota</taxon>
        <taxon>Actinomycetes</taxon>
        <taxon>Mycobacteriales</taxon>
        <taxon>Mycobacteriaceae</taxon>
        <taxon>Mycobacterium</taxon>
        <taxon>Mycobacterium avium complex (MAC)</taxon>
    </lineage>
</organism>
<dbReference type="Gene3D" id="1.10.10.10">
    <property type="entry name" value="Winged helix-like DNA-binding domain superfamily/Winged helix DNA-binding domain"/>
    <property type="match status" value="1"/>
</dbReference>
<protein>
    <recommendedName>
        <fullName evidence="3">IclR-ED domain-containing protein</fullName>
    </recommendedName>
</protein>
<evidence type="ECO:0000259" key="3">
    <source>
        <dbReference type="PROSITE" id="PS51078"/>
    </source>
</evidence>
<keyword evidence="2" id="KW-0804">Transcription</keyword>
<evidence type="ECO:0000256" key="2">
    <source>
        <dbReference type="ARBA" id="ARBA00023163"/>
    </source>
</evidence>
<comment type="caution">
    <text evidence="4">The sequence shown here is derived from an EMBL/GenBank/DDBJ whole genome shotgun (WGS) entry which is preliminary data.</text>
</comment>
<dbReference type="Pfam" id="PF01614">
    <property type="entry name" value="IclR_C"/>
    <property type="match status" value="1"/>
</dbReference>
<proteinExistence type="predicted"/>
<gene>
    <name evidence="4" type="ORF">K875_00053</name>
</gene>
<dbReference type="GO" id="GO:0003700">
    <property type="term" value="F:DNA-binding transcription factor activity"/>
    <property type="evidence" value="ECO:0007669"/>
    <property type="project" value="TreeGrafter"/>
</dbReference>
<keyword evidence="5" id="KW-1185">Reference proteome</keyword>